<reference evidence="5 6" key="1">
    <citation type="submission" date="2018-11" db="EMBL/GenBank/DDBJ databases">
        <title>The draft genome sequence of Amphritea balenae JAMM 1525T.</title>
        <authorList>
            <person name="Fang Z."/>
            <person name="Zhang Y."/>
            <person name="Han X."/>
        </authorList>
    </citation>
    <scope>NUCLEOTIDE SEQUENCE [LARGE SCALE GENOMIC DNA]</scope>
    <source>
        <strain evidence="5 6">JAMM 1525</strain>
    </source>
</reference>
<gene>
    <name evidence="5" type="ORF">EHS89_12040</name>
</gene>
<sequence>MNIANKVAVVSGGASGLGLATSLRLINEGAAVIVLDLNDDAGQTLMAQYPQQVRFYQVDVTDATAVEQAISEAVDQLGRLDFCVNCAGIVAAGRVLGREGAMPLQQFSTAININLNGTFNVLRVAAEKMAAKENGTEKGVIINTASVAAFDGQSGQAAYSASKAAIAGMTLPLARDLAPHNIRVMTIAPGLFDTPMMKSLPEKVREPLIEMVQSPKRFGLPEEFADLCCHIINNPYLNAEVIRLDAGIRMEPK</sequence>
<evidence type="ECO:0000256" key="1">
    <source>
        <dbReference type="ARBA" id="ARBA00006484"/>
    </source>
</evidence>
<dbReference type="OrthoDB" id="9794138at2"/>
<evidence type="ECO:0000259" key="4">
    <source>
        <dbReference type="SMART" id="SM00822"/>
    </source>
</evidence>
<evidence type="ECO:0000313" key="6">
    <source>
        <dbReference type="Proteomes" id="UP000267535"/>
    </source>
</evidence>
<evidence type="ECO:0000256" key="3">
    <source>
        <dbReference type="RuleBase" id="RU000363"/>
    </source>
</evidence>
<dbReference type="PANTHER" id="PTHR43658">
    <property type="entry name" value="SHORT-CHAIN DEHYDROGENASE/REDUCTASE"/>
    <property type="match status" value="1"/>
</dbReference>
<dbReference type="PANTHER" id="PTHR43658:SF8">
    <property type="entry name" value="17-BETA-HYDROXYSTEROID DEHYDROGENASE 14-RELATED"/>
    <property type="match status" value="1"/>
</dbReference>
<dbReference type="GO" id="GO:0016491">
    <property type="term" value="F:oxidoreductase activity"/>
    <property type="evidence" value="ECO:0007669"/>
    <property type="project" value="UniProtKB-KW"/>
</dbReference>
<organism evidence="5 6">
    <name type="scientific">Amphritea balenae</name>
    <dbReference type="NCBI Taxonomy" id="452629"/>
    <lineage>
        <taxon>Bacteria</taxon>
        <taxon>Pseudomonadati</taxon>
        <taxon>Pseudomonadota</taxon>
        <taxon>Gammaproteobacteria</taxon>
        <taxon>Oceanospirillales</taxon>
        <taxon>Oceanospirillaceae</taxon>
        <taxon>Amphritea</taxon>
    </lineage>
</organism>
<keyword evidence="2" id="KW-0560">Oxidoreductase</keyword>
<dbReference type="InterPro" id="IPR057326">
    <property type="entry name" value="KR_dom"/>
</dbReference>
<accession>A0A3P1SQI5</accession>
<feature type="domain" description="Ketoreductase" evidence="4">
    <location>
        <begin position="6"/>
        <end position="190"/>
    </location>
</feature>
<dbReference type="InterPro" id="IPR020904">
    <property type="entry name" value="Sc_DH/Rdtase_CS"/>
</dbReference>
<dbReference type="PROSITE" id="PS00061">
    <property type="entry name" value="ADH_SHORT"/>
    <property type="match status" value="1"/>
</dbReference>
<keyword evidence="6" id="KW-1185">Reference proteome</keyword>
<dbReference type="FunFam" id="3.40.50.720:FF:000215">
    <property type="entry name" value="3-hydroxyacyl-CoA dehydrogenase type-2"/>
    <property type="match status" value="1"/>
</dbReference>
<comment type="similarity">
    <text evidence="1 3">Belongs to the short-chain dehydrogenases/reductases (SDR) family.</text>
</comment>
<evidence type="ECO:0000256" key="2">
    <source>
        <dbReference type="ARBA" id="ARBA00023002"/>
    </source>
</evidence>
<dbReference type="SMART" id="SM00822">
    <property type="entry name" value="PKS_KR"/>
    <property type="match status" value="1"/>
</dbReference>
<dbReference type="SUPFAM" id="SSF51735">
    <property type="entry name" value="NAD(P)-binding Rossmann-fold domains"/>
    <property type="match status" value="1"/>
</dbReference>
<dbReference type="InterPro" id="IPR002347">
    <property type="entry name" value="SDR_fam"/>
</dbReference>
<protein>
    <submittedName>
        <fullName evidence="5">SDR family NAD(P)-dependent oxidoreductase</fullName>
    </submittedName>
</protein>
<name>A0A3P1SQI5_9GAMM</name>
<dbReference type="RefSeq" id="WP_124926404.1">
    <property type="nucleotide sequence ID" value="NZ_BMOH01000002.1"/>
</dbReference>
<dbReference type="InterPro" id="IPR036291">
    <property type="entry name" value="NAD(P)-bd_dom_sf"/>
</dbReference>
<dbReference type="Proteomes" id="UP000267535">
    <property type="component" value="Unassembled WGS sequence"/>
</dbReference>
<dbReference type="PRINTS" id="PR00081">
    <property type="entry name" value="GDHRDH"/>
</dbReference>
<dbReference type="Gene3D" id="3.40.50.720">
    <property type="entry name" value="NAD(P)-binding Rossmann-like Domain"/>
    <property type="match status" value="1"/>
</dbReference>
<dbReference type="AlphaFoldDB" id="A0A3P1SQI5"/>
<dbReference type="EMBL" id="RQXV01000006">
    <property type="protein sequence ID" value="RRC98905.1"/>
    <property type="molecule type" value="Genomic_DNA"/>
</dbReference>
<comment type="caution">
    <text evidence="5">The sequence shown here is derived from an EMBL/GenBank/DDBJ whole genome shotgun (WGS) entry which is preliminary data.</text>
</comment>
<dbReference type="PRINTS" id="PR00080">
    <property type="entry name" value="SDRFAMILY"/>
</dbReference>
<dbReference type="Pfam" id="PF00106">
    <property type="entry name" value="adh_short"/>
    <property type="match status" value="1"/>
</dbReference>
<evidence type="ECO:0000313" key="5">
    <source>
        <dbReference type="EMBL" id="RRC98905.1"/>
    </source>
</evidence>
<proteinExistence type="inferred from homology"/>